<reference evidence="2" key="1">
    <citation type="journal article" date="2012" name="Nature">
        <title>The oyster genome reveals stress adaptation and complexity of shell formation.</title>
        <authorList>
            <person name="Zhang G."/>
            <person name="Fang X."/>
            <person name="Guo X."/>
            <person name="Li L."/>
            <person name="Luo R."/>
            <person name="Xu F."/>
            <person name="Yang P."/>
            <person name="Zhang L."/>
            <person name="Wang X."/>
            <person name="Qi H."/>
            <person name="Xiong Z."/>
            <person name="Que H."/>
            <person name="Xie Y."/>
            <person name="Holland P.W."/>
            <person name="Paps J."/>
            <person name="Zhu Y."/>
            <person name="Wu F."/>
            <person name="Chen Y."/>
            <person name="Wang J."/>
            <person name="Peng C."/>
            <person name="Meng J."/>
            <person name="Yang L."/>
            <person name="Liu J."/>
            <person name="Wen B."/>
            <person name="Zhang N."/>
            <person name="Huang Z."/>
            <person name="Zhu Q."/>
            <person name="Feng Y."/>
            <person name="Mount A."/>
            <person name="Hedgecock D."/>
            <person name="Xu Z."/>
            <person name="Liu Y."/>
            <person name="Domazet-Loso T."/>
            <person name="Du Y."/>
            <person name="Sun X."/>
            <person name="Zhang S."/>
            <person name="Liu B."/>
            <person name="Cheng P."/>
            <person name="Jiang X."/>
            <person name="Li J."/>
            <person name="Fan D."/>
            <person name="Wang W."/>
            <person name="Fu W."/>
            <person name="Wang T."/>
            <person name="Wang B."/>
            <person name="Zhang J."/>
            <person name="Peng Z."/>
            <person name="Li Y."/>
            <person name="Li N."/>
            <person name="Wang J."/>
            <person name="Chen M."/>
            <person name="He Y."/>
            <person name="Tan F."/>
            <person name="Song X."/>
            <person name="Zheng Q."/>
            <person name="Huang R."/>
            <person name="Yang H."/>
            <person name="Du X."/>
            <person name="Chen L."/>
            <person name="Yang M."/>
            <person name="Gaffney P.M."/>
            <person name="Wang S."/>
            <person name="Luo L."/>
            <person name="She Z."/>
            <person name="Ming Y."/>
            <person name="Huang W."/>
            <person name="Zhang S."/>
            <person name="Huang B."/>
            <person name="Zhang Y."/>
            <person name="Qu T."/>
            <person name="Ni P."/>
            <person name="Miao G."/>
            <person name="Wang J."/>
            <person name="Wang Q."/>
            <person name="Steinberg C.E."/>
            <person name="Wang H."/>
            <person name="Li N."/>
            <person name="Qian L."/>
            <person name="Zhang G."/>
            <person name="Li Y."/>
            <person name="Yang H."/>
            <person name="Liu X."/>
            <person name="Wang J."/>
            <person name="Yin Y."/>
            <person name="Wang J."/>
        </authorList>
    </citation>
    <scope>NUCLEOTIDE SEQUENCE [LARGE SCALE GENOMIC DNA]</scope>
    <source>
        <strain evidence="2">05x7-T-G4-1.051#20</strain>
    </source>
</reference>
<dbReference type="Proteomes" id="UP000005408">
    <property type="component" value="Unassembled WGS sequence"/>
</dbReference>
<sequence length="52" mass="5651">MHITNVQGEKFMWIAVSLVTQVWLAGCVSCRGHVPSKEEDPATAVVSYISSS</sequence>
<feature type="signal peptide" evidence="1">
    <location>
        <begin position="1"/>
        <end position="30"/>
    </location>
</feature>
<dbReference type="EMBL" id="JH817145">
    <property type="protein sequence ID" value="EKC42710.1"/>
    <property type="molecule type" value="Genomic_DNA"/>
</dbReference>
<dbReference type="EnsemblMetazoa" id="G3256.6">
    <property type="protein sequence ID" value="G3256.6:cds"/>
    <property type="gene ID" value="G3256"/>
</dbReference>
<evidence type="ECO:0000256" key="1">
    <source>
        <dbReference type="SAM" id="SignalP"/>
    </source>
</evidence>
<evidence type="ECO:0000313" key="3">
    <source>
        <dbReference type="EnsemblMetazoa" id="G3256.6:cds"/>
    </source>
</evidence>
<accession>K1RM91</accession>
<dbReference type="HOGENOM" id="CLU_3089294_0_0_1"/>
<dbReference type="AlphaFoldDB" id="K1RM91"/>
<keyword evidence="1" id="KW-0732">Signal</keyword>
<evidence type="ECO:0000313" key="2">
    <source>
        <dbReference type="EMBL" id="EKC42710.1"/>
    </source>
</evidence>
<organism evidence="2">
    <name type="scientific">Magallana gigas</name>
    <name type="common">Pacific oyster</name>
    <name type="synonym">Crassostrea gigas</name>
    <dbReference type="NCBI Taxonomy" id="29159"/>
    <lineage>
        <taxon>Eukaryota</taxon>
        <taxon>Metazoa</taxon>
        <taxon>Spiralia</taxon>
        <taxon>Lophotrochozoa</taxon>
        <taxon>Mollusca</taxon>
        <taxon>Bivalvia</taxon>
        <taxon>Autobranchia</taxon>
        <taxon>Pteriomorphia</taxon>
        <taxon>Ostreida</taxon>
        <taxon>Ostreoidea</taxon>
        <taxon>Ostreidae</taxon>
        <taxon>Magallana</taxon>
    </lineage>
</organism>
<gene>
    <name evidence="2" type="ORF">CGI_10016823</name>
</gene>
<protein>
    <submittedName>
        <fullName evidence="2 3">Uncharacterized protein</fullName>
    </submittedName>
</protein>
<evidence type="ECO:0000313" key="4">
    <source>
        <dbReference type="Proteomes" id="UP000005408"/>
    </source>
</evidence>
<name>K1RM91_MAGGI</name>
<feature type="chain" id="PRO_5042455729" evidence="1">
    <location>
        <begin position="31"/>
        <end position="52"/>
    </location>
</feature>
<keyword evidence="4" id="KW-1185">Reference proteome</keyword>
<reference evidence="3" key="2">
    <citation type="submission" date="2022-08" db="UniProtKB">
        <authorList>
            <consortium name="EnsemblMetazoa"/>
        </authorList>
    </citation>
    <scope>IDENTIFICATION</scope>
    <source>
        <strain evidence="3">05x7-T-G4-1.051#20</strain>
    </source>
</reference>
<proteinExistence type="predicted"/>